<evidence type="ECO:0000313" key="1">
    <source>
        <dbReference type="EMBL" id="CAH3018221.1"/>
    </source>
</evidence>
<keyword evidence="2" id="KW-1185">Reference proteome</keyword>
<dbReference type="PANTHER" id="PTHR37984:SF8">
    <property type="entry name" value="CCHC-TYPE DOMAIN-CONTAINING PROTEIN"/>
    <property type="match status" value="1"/>
</dbReference>
<evidence type="ECO:0000313" key="2">
    <source>
        <dbReference type="Proteomes" id="UP001159427"/>
    </source>
</evidence>
<dbReference type="InterPro" id="IPR050951">
    <property type="entry name" value="Retrovirus_Pol_polyprotein"/>
</dbReference>
<dbReference type="PANTHER" id="PTHR37984">
    <property type="entry name" value="PROTEIN CBG26694"/>
    <property type="match status" value="1"/>
</dbReference>
<dbReference type="EMBL" id="CALNXI010000081">
    <property type="protein sequence ID" value="CAH3018221.1"/>
    <property type="molecule type" value="Genomic_DNA"/>
</dbReference>
<dbReference type="Proteomes" id="UP001159427">
    <property type="component" value="Unassembled WGS sequence"/>
</dbReference>
<proteinExistence type="predicted"/>
<comment type="caution">
    <text evidence="1">The sequence shown here is derived from an EMBL/GenBank/DDBJ whole genome shotgun (WGS) entry which is preliminary data.</text>
</comment>
<organism evidence="1 2">
    <name type="scientific">Porites evermanni</name>
    <dbReference type="NCBI Taxonomy" id="104178"/>
    <lineage>
        <taxon>Eukaryota</taxon>
        <taxon>Metazoa</taxon>
        <taxon>Cnidaria</taxon>
        <taxon>Anthozoa</taxon>
        <taxon>Hexacorallia</taxon>
        <taxon>Scleractinia</taxon>
        <taxon>Fungiina</taxon>
        <taxon>Poritidae</taxon>
        <taxon>Porites</taxon>
    </lineage>
</organism>
<accession>A0ABN8LM23</accession>
<sequence length="239" mass="27353">MGDPKDLYLKKTSAILKMYNGTTMTPLGKCTLKCAKGEMSRDADFFIINEDVRPLLGAETCQELNLIKVMASDISESETVNAVNDKVQTAHIVLTRDQILKDRAFLPNKPSTEELKSEVLLVKQEEYLIKSIEEINMVEFLPITSERLVDLRRKTELDEGLQQLKHIIKIGWPETKEEVPSEIRRYFDFKEELSIQDGILFKGNRVIVPVALRPHMITQVHSSHLGIERCLNKARDVLF</sequence>
<gene>
    <name evidence="1" type="ORF">PEVE_00042008</name>
</gene>
<protein>
    <submittedName>
        <fullName evidence="1">Uncharacterized protein</fullName>
    </submittedName>
</protein>
<name>A0ABN8LM23_9CNID</name>
<reference evidence="1 2" key="1">
    <citation type="submission" date="2022-05" db="EMBL/GenBank/DDBJ databases">
        <authorList>
            <consortium name="Genoscope - CEA"/>
            <person name="William W."/>
        </authorList>
    </citation>
    <scope>NUCLEOTIDE SEQUENCE [LARGE SCALE GENOMIC DNA]</scope>
</reference>